<dbReference type="EMBL" id="BARV01035862">
    <property type="protein sequence ID" value="GAI48252.1"/>
    <property type="molecule type" value="Genomic_DNA"/>
</dbReference>
<gene>
    <name evidence="1" type="ORF">S06H3_55860</name>
</gene>
<protein>
    <recommendedName>
        <fullName evidence="2">Methyltransferase putative zinc binding domain-containing protein</fullName>
    </recommendedName>
</protein>
<dbReference type="InterPro" id="IPR029063">
    <property type="entry name" value="SAM-dependent_MTases_sf"/>
</dbReference>
<evidence type="ECO:0008006" key="2">
    <source>
        <dbReference type="Google" id="ProtNLM"/>
    </source>
</evidence>
<comment type="caution">
    <text evidence="1">The sequence shown here is derived from an EMBL/GenBank/DDBJ whole genome shotgun (WGS) entry which is preliminary data.</text>
</comment>
<proteinExistence type="predicted"/>
<sequence>MMSNEYTSQQSICPVCNETDIAVFIEIPQVPVHCCLLWPTQEEAIQVPRGDIRLGFCRDCGHIFNLAFNPEPMEYTQAYENSLHFSPRFQSYAGSLAARLIDRYDLRDKDIIEIGCGKGDFLRLICDLGTNRGVGFDPSYVPEQNGGGTTAERITFIQEFYSERHADYKANLICCRQVLEHIQFPRDFLNGVRHSIGNRPRTVVFFEVPNVLV</sequence>
<dbReference type="Pfam" id="PF13489">
    <property type="entry name" value="Methyltransf_23"/>
    <property type="match status" value="1"/>
</dbReference>
<reference evidence="1" key="1">
    <citation type="journal article" date="2014" name="Front. Microbiol.">
        <title>High frequency of phylogenetically diverse reductive dehalogenase-homologous genes in deep subseafloor sedimentary metagenomes.</title>
        <authorList>
            <person name="Kawai M."/>
            <person name="Futagami T."/>
            <person name="Toyoda A."/>
            <person name="Takaki Y."/>
            <person name="Nishi S."/>
            <person name="Hori S."/>
            <person name="Arai W."/>
            <person name="Tsubouchi T."/>
            <person name="Morono Y."/>
            <person name="Uchiyama I."/>
            <person name="Ito T."/>
            <person name="Fujiyama A."/>
            <person name="Inagaki F."/>
            <person name="Takami H."/>
        </authorList>
    </citation>
    <scope>NUCLEOTIDE SEQUENCE</scope>
    <source>
        <strain evidence="1">Expedition CK06-06</strain>
    </source>
</reference>
<name>X1NW30_9ZZZZ</name>
<dbReference type="Gene3D" id="3.40.50.150">
    <property type="entry name" value="Vaccinia Virus protein VP39"/>
    <property type="match status" value="1"/>
</dbReference>
<feature type="non-terminal residue" evidence="1">
    <location>
        <position position="213"/>
    </location>
</feature>
<dbReference type="AlphaFoldDB" id="X1NW30"/>
<dbReference type="SUPFAM" id="SSF53335">
    <property type="entry name" value="S-adenosyl-L-methionine-dependent methyltransferases"/>
    <property type="match status" value="1"/>
</dbReference>
<organism evidence="1">
    <name type="scientific">marine sediment metagenome</name>
    <dbReference type="NCBI Taxonomy" id="412755"/>
    <lineage>
        <taxon>unclassified sequences</taxon>
        <taxon>metagenomes</taxon>
        <taxon>ecological metagenomes</taxon>
    </lineage>
</organism>
<accession>X1NW30</accession>
<evidence type="ECO:0000313" key="1">
    <source>
        <dbReference type="EMBL" id="GAI48252.1"/>
    </source>
</evidence>